<keyword evidence="1" id="KW-0805">Transcription regulation</keyword>
<evidence type="ECO:0000256" key="1">
    <source>
        <dbReference type="ARBA" id="ARBA00023015"/>
    </source>
</evidence>
<dbReference type="PANTHER" id="PTHR30055:SF234">
    <property type="entry name" value="HTH-TYPE TRANSCRIPTIONAL REGULATOR BETI"/>
    <property type="match status" value="1"/>
</dbReference>
<feature type="domain" description="HTH tetR-type" evidence="5">
    <location>
        <begin position="7"/>
        <end position="67"/>
    </location>
</feature>
<proteinExistence type="predicted"/>
<evidence type="ECO:0000313" key="7">
    <source>
        <dbReference type="Proteomes" id="UP001243286"/>
    </source>
</evidence>
<reference evidence="6 7" key="1">
    <citation type="submission" date="2023-04" db="EMBL/GenBank/DDBJ databases">
        <title>Antarctic isolates genomes.</title>
        <authorList>
            <person name="Dimov S.G."/>
        </authorList>
    </citation>
    <scope>NUCLEOTIDE SEQUENCE [LARGE SCALE GENOMIC DNA]</scope>
    <source>
        <strain evidence="6 7">AL19</strain>
    </source>
</reference>
<dbReference type="Proteomes" id="UP001243286">
    <property type="component" value="Unassembled WGS sequence"/>
</dbReference>
<evidence type="ECO:0000256" key="2">
    <source>
        <dbReference type="ARBA" id="ARBA00023125"/>
    </source>
</evidence>
<dbReference type="InterPro" id="IPR041479">
    <property type="entry name" value="TetR_CgmR_C"/>
</dbReference>
<evidence type="ECO:0000256" key="4">
    <source>
        <dbReference type="PROSITE-ProRule" id="PRU00335"/>
    </source>
</evidence>
<feature type="DNA-binding region" description="H-T-H motif" evidence="4">
    <location>
        <begin position="30"/>
        <end position="49"/>
    </location>
</feature>
<name>A0ABT6R174_9BACL</name>
<dbReference type="InterPro" id="IPR009057">
    <property type="entry name" value="Homeodomain-like_sf"/>
</dbReference>
<accession>A0ABT6R174</accession>
<sequence>MVSAKALETRRRITDATVQIMLTRGFPQLTLEEVAKQANVSKGGLLYHFASKEELLMGVIEEQEARQFQQYQTYREQGLGQMEAFVMLQAQHEEEFCLDIDTVLFLLSLLKENAAFVEERKKQVHQFFNQLIENMDPVEAMMIRFTLDGLKMSEHFQFGQPAPDLRHALIERLLRQARTIDQAAKKQN</sequence>
<dbReference type="PROSITE" id="PS50977">
    <property type="entry name" value="HTH_TETR_2"/>
    <property type="match status" value="1"/>
</dbReference>
<keyword evidence="7" id="KW-1185">Reference proteome</keyword>
<dbReference type="EMBL" id="JASBQV010000007">
    <property type="protein sequence ID" value="MDI3234692.1"/>
    <property type="molecule type" value="Genomic_DNA"/>
</dbReference>
<dbReference type="Pfam" id="PF00440">
    <property type="entry name" value="TetR_N"/>
    <property type="match status" value="1"/>
</dbReference>
<dbReference type="PRINTS" id="PR00455">
    <property type="entry name" value="HTHTETR"/>
</dbReference>
<dbReference type="PANTHER" id="PTHR30055">
    <property type="entry name" value="HTH-TYPE TRANSCRIPTIONAL REGULATOR RUTR"/>
    <property type="match status" value="1"/>
</dbReference>
<evidence type="ECO:0000313" key="6">
    <source>
        <dbReference type="EMBL" id="MDI3234692.1"/>
    </source>
</evidence>
<organism evidence="6 7">
    <name type="scientific">Exiguobacterium antarcticum</name>
    <dbReference type="NCBI Taxonomy" id="132920"/>
    <lineage>
        <taxon>Bacteria</taxon>
        <taxon>Bacillati</taxon>
        <taxon>Bacillota</taxon>
        <taxon>Bacilli</taxon>
        <taxon>Bacillales</taxon>
        <taxon>Bacillales Family XII. Incertae Sedis</taxon>
        <taxon>Exiguobacterium</taxon>
    </lineage>
</organism>
<dbReference type="InterPro" id="IPR050109">
    <property type="entry name" value="HTH-type_TetR-like_transc_reg"/>
</dbReference>
<keyword evidence="2 4" id="KW-0238">DNA-binding</keyword>
<evidence type="ECO:0000256" key="3">
    <source>
        <dbReference type="ARBA" id="ARBA00023163"/>
    </source>
</evidence>
<dbReference type="Gene3D" id="1.10.357.10">
    <property type="entry name" value="Tetracycline Repressor, domain 2"/>
    <property type="match status" value="1"/>
</dbReference>
<gene>
    <name evidence="6" type="ORF">QK289_06705</name>
</gene>
<keyword evidence="3" id="KW-0804">Transcription</keyword>
<dbReference type="InterPro" id="IPR001647">
    <property type="entry name" value="HTH_TetR"/>
</dbReference>
<dbReference type="RefSeq" id="WP_026830411.1">
    <property type="nucleotide sequence ID" value="NZ_JANJYY010000013.1"/>
</dbReference>
<dbReference type="SUPFAM" id="SSF46689">
    <property type="entry name" value="Homeodomain-like"/>
    <property type="match status" value="1"/>
</dbReference>
<protein>
    <submittedName>
        <fullName evidence="6">TetR/AcrR family transcriptional regulator</fullName>
    </submittedName>
</protein>
<comment type="caution">
    <text evidence="6">The sequence shown here is derived from an EMBL/GenBank/DDBJ whole genome shotgun (WGS) entry which is preliminary data.</text>
</comment>
<evidence type="ECO:0000259" key="5">
    <source>
        <dbReference type="PROSITE" id="PS50977"/>
    </source>
</evidence>
<dbReference type="Pfam" id="PF17937">
    <property type="entry name" value="TetR_C_28"/>
    <property type="match status" value="1"/>
</dbReference>